<dbReference type="Proteomes" id="UP000192596">
    <property type="component" value="Unassembled WGS sequence"/>
</dbReference>
<evidence type="ECO:0000256" key="1">
    <source>
        <dbReference type="ARBA" id="ARBA00022679"/>
    </source>
</evidence>
<dbReference type="EMBL" id="NAJO01000002">
    <property type="protein sequence ID" value="OQO14116.1"/>
    <property type="molecule type" value="Genomic_DNA"/>
</dbReference>
<keyword evidence="1" id="KW-0808">Transferase</keyword>
<dbReference type="InterPro" id="IPR002139">
    <property type="entry name" value="Ribo/fructo_kinase"/>
</dbReference>
<protein>
    <recommendedName>
        <fullName evidence="4">Carbohydrate kinase PfkB domain-containing protein</fullName>
    </recommendedName>
</protein>
<keyword evidence="6" id="KW-1185">Reference proteome</keyword>
<dbReference type="PRINTS" id="PR00990">
    <property type="entry name" value="RIBOKINASE"/>
</dbReference>
<dbReference type="SUPFAM" id="SSF53613">
    <property type="entry name" value="Ribokinase-like"/>
    <property type="match status" value="1"/>
</dbReference>
<dbReference type="STRING" id="1507870.A0A1V8TRX9"/>
<dbReference type="InterPro" id="IPR029056">
    <property type="entry name" value="Ribokinase-like"/>
</dbReference>
<dbReference type="PANTHER" id="PTHR10584">
    <property type="entry name" value="SUGAR KINASE"/>
    <property type="match status" value="1"/>
</dbReference>
<dbReference type="PANTHER" id="PTHR10584:SF166">
    <property type="entry name" value="RIBOKINASE"/>
    <property type="match status" value="1"/>
</dbReference>
<name>A0A1V8TRX9_9PEZI</name>
<evidence type="ECO:0000313" key="6">
    <source>
        <dbReference type="Proteomes" id="UP000192596"/>
    </source>
</evidence>
<dbReference type="AlphaFoldDB" id="A0A1V8TRX9"/>
<accession>A0A1V8TRX9</accession>
<evidence type="ECO:0000313" key="5">
    <source>
        <dbReference type="EMBL" id="OQO14116.1"/>
    </source>
</evidence>
<dbReference type="OrthoDB" id="415590at2759"/>
<feature type="region of interest" description="Disordered" evidence="3">
    <location>
        <begin position="62"/>
        <end position="86"/>
    </location>
</feature>
<reference evidence="6" key="1">
    <citation type="submission" date="2017-03" db="EMBL/GenBank/DDBJ databases">
        <title>Genomes of endolithic fungi from Antarctica.</title>
        <authorList>
            <person name="Coleine C."/>
            <person name="Masonjones S."/>
            <person name="Stajich J.E."/>
        </authorList>
    </citation>
    <scope>NUCLEOTIDE SEQUENCE [LARGE SCALE GENOMIC DNA]</scope>
    <source>
        <strain evidence="6">CCFEE 5527</strain>
    </source>
</reference>
<dbReference type="Gene3D" id="3.40.1190.20">
    <property type="match status" value="1"/>
</dbReference>
<proteinExistence type="predicted"/>
<dbReference type="InterPro" id="IPR011611">
    <property type="entry name" value="PfkB_dom"/>
</dbReference>
<keyword evidence="2" id="KW-0418">Kinase</keyword>
<feature type="domain" description="Carbohydrate kinase PfkB" evidence="4">
    <location>
        <begin position="126"/>
        <end position="340"/>
    </location>
</feature>
<organism evidence="5 6">
    <name type="scientific">Cryoendolithus antarcticus</name>
    <dbReference type="NCBI Taxonomy" id="1507870"/>
    <lineage>
        <taxon>Eukaryota</taxon>
        <taxon>Fungi</taxon>
        <taxon>Dikarya</taxon>
        <taxon>Ascomycota</taxon>
        <taxon>Pezizomycotina</taxon>
        <taxon>Dothideomycetes</taxon>
        <taxon>Dothideomycetidae</taxon>
        <taxon>Cladosporiales</taxon>
        <taxon>Cladosporiaceae</taxon>
        <taxon>Cryoendolithus</taxon>
    </lineage>
</organism>
<dbReference type="InParanoid" id="A0A1V8TRX9"/>
<dbReference type="GO" id="GO:0006796">
    <property type="term" value="P:phosphate-containing compound metabolic process"/>
    <property type="evidence" value="ECO:0007669"/>
    <property type="project" value="UniProtKB-ARBA"/>
</dbReference>
<sequence>IPNDVIKETLGSSFAQVGTKREDKGRYEEMECMQLVIADELAERRIGHSLLHMKISMLEPPHVSGSLTSEGKSAAEGDHISISSASLGEAETATTVQIRTAYGRQGHAWRRAGLLQADVVHAASTAVVGGINEDMVFTMRRAPGPGESCPADSMTKYPGGKGANIAMAACRARDSLRVERGKASDEHDGAHTDADGDNVTICLNGAVGADEPGARLLEHLKRGGVDVSRVQLTDGEATPTGIVMLETSINDSRSFAYHGAMSSWRITDPSTTACLTSGDRPDLIVAKLTAPQEEVLKVFAAAAKEGVPTLFNPSPIQEIERAIFANVTHLIVNESKAMACEHMLSATHPL</sequence>
<gene>
    <name evidence="5" type="ORF">B0A48_00992</name>
</gene>
<dbReference type="Pfam" id="PF00294">
    <property type="entry name" value="PfkB"/>
    <property type="match status" value="1"/>
</dbReference>
<feature type="non-terminal residue" evidence="5">
    <location>
        <position position="1"/>
    </location>
</feature>
<dbReference type="GO" id="GO:0016301">
    <property type="term" value="F:kinase activity"/>
    <property type="evidence" value="ECO:0007669"/>
    <property type="project" value="UniProtKB-KW"/>
</dbReference>
<evidence type="ECO:0000256" key="2">
    <source>
        <dbReference type="ARBA" id="ARBA00022777"/>
    </source>
</evidence>
<evidence type="ECO:0000256" key="3">
    <source>
        <dbReference type="SAM" id="MobiDB-lite"/>
    </source>
</evidence>
<evidence type="ECO:0000259" key="4">
    <source>
        <dbReference type="Pfam" id="PF00294"/>
    </source>
</evidence>
<comment type="caution">
    <text evidence="5">The sequence shown here is derived from an EMBL/GenBank/DDBJ whole genome shotgun (WGS) entry which is preliminary data.</text>
</comment>